<dbReference type="InterPro" id="IPR050963">
    <property type="entry name" value="Sirohydro_Cobaltochel/CbiX"/>
</dbReference>
<sequence>MSVLLVAHGTRSPHGVAVIGDLAAAMRERLRVRVRVAFVDVLGPNPAEALASSPLDDEVTVVPAFLGRGHHVRRDLPRHLTRPGLPPTRVTDSLGPSAEIVRALADRLAQAGRRPGDAVVLAAAGSSDPSSHADVETVARDLAARVDAPVEVAFAAPTAAAPHYRSVEAVVTAMRRRHDRVAVASHLLAPGLFQSRLDAAGADVVARPLGLHPSVLDRVCRLASLGHAPGAFDDAEVSAGGAATG</sequence>
<dbReference type="RefSeq" id="WP_183370945.1">
    <property type="nucleotide sequence ID" value="NZ_BAABHL010000040.1"/>
</dbReference>
<dbReference type="GO" id="GO:0016829">
    <property type="term" value="F:lyase activity"/>
    <property type="evidence" value="ECO:0007669"/>
    <property type="project" value="UniProtKB-KW"/>
</dbReference>
<organism evidence="3 4">
    <name type="scientific">Gordonia humi</name>
    <dbReference type="NCBI Taxonomy" id="686429"/>
    <lineage>
        <taxon>Bacteria</taxon>
        <taxon>Bacillati</taxon>
        <taxon>Actinomycetota</taxon>
        <taxon>Actinomycetes</taxon>
        <taxon>Mycobacteriales</taxon>
        <taxon>Gordoniaceae</taxon>
        <taxon>Gordonia</taxon>
    </lineage>
</organism>
<evidence type="ECO:0000313" key="4">
    <source>
        <dbReference type="Proteomes" id="UP000551501"/>
    </source>
</evidence>
<reference evidence="3 4" key="1">
    <citation type="submission" date="2020-08" db="EMBL/GenBank/DDBJ databases">
        <title>Sequencing the genomes of 1000 actinobacteria strains.</title>
        <authorList>
            <person name="Klenk H.-P."/>
        </authorList>
    </citation>
    <scope>NUCLEOTIDE SEQUENCE [LARGE SCALE GENOMIC DNA]</scope>
    <source>
        <strain evidence="3 4">DSM 45298</strain>
    </source>
</reference>
<proteinExistence type="predicted"/>
<dbReference type="GO" id="GO:0046872">
    <property type="term" value="F:metal ion binding"/>
    <property type="evidence" value="ECO:0007669"/>
    <property type="project" value="UniProtKB-KW"/>
</dbReference>
<evidence type="ECO:0000313" key="3">
    <source>
        <dbReference type="EMBL" id="MBB4135948.1"/>
    </source>
</evidence>
<gene>
    <name evidence="3" type="ORF">BKA16_002500</name>
</gene>
<evidence type="ECO:0000256" key="1">
    <source>
        <dbReference type="ARBA" id="ARBA00022723"/>
    </source>
</evidence>
<dbReference type="InterPro" id="IPR002762">
    <property type="entry name" value="CbiX-like"/>
</dbReference>
<accession>A0A840F072</accession>
<dbReference type="SUPFAM" id="SSF53800">
    <property type="entry name" value="Chelatase"/>
    <property type="match status" value="1"/>
</dbReference>
<comment type="caution">
    <text evidence="3">The sequence shown here is derived from an EMBL/GenBank/DDBJ whole genome shotgun (WGS) entry which is preliminary data.</text>
</comment>
<keyword evidence="2" id="KW-0456">Lyase</keyword>
<keyword evidence="4" id="KW-1185">Reference proteome</keyword>
<evidence type="ECO:0000256" key="2">
    <source>
        <dbReference type="ARBA" id="ARBA00023239"/>
    </source>
</evidence>
<dbReference type="PANTHER" id="PTHR33542:SF5">
    <property type="entry name" value="FERROCHELATASE CHE1"/>
    <property type="match status" value="1"/>
</dbReference>
<dbReference type="Gene3D" id="3.40.50.1400">
    <property type="match status" value="2"/>
</dbReference>
<dbReference type="Proteomes" id="UP000551501">
    <property type="component" value="Unassembled WGS sequence"/>
</dbReference>
<dbReference type="Pfam" id="PF01903">
    <property type="entry name" value="CbiX"/>
    <property type="match status" value="2"/>
</dbReference>
<dbReference type="EMBL" id="JACIFP010000001">
    <property type="protein sequence ID" value="MBB4135948.1"/>
    <property type="molecule type" value="Genomic_DNA"/>
</dbReference>
<name>A0A840F072_9ACTN</name>
<dbReference type="AlphaFoldDB" id="A0A840F072"/>
<dbReference type="PANTHER" id="PTHR33542">
    <property type="entry name" value="SIROHYDROCHLORIN FERROCHELATASE, CHLOROPLASTIC"/>
    <property type="match status" value="1"/>
</dbReference>
<keyword evidence="1" id="KW-0479">Metal-binding</keyword>
<protein>
    <submittedName>
        <fullName evidence="3">Sirohydrochlorin ferrochelatase</fullName>
    </submittedName>
</protein>